<name>A0A859CWR1_9GAMM</name>
<reference evidence="1 2" key="1">
    <citation type="submission" date="2020-06" db="EMBL/GenBank/DDBJ databases">
        <authorList>
            <person name="Voronona O.L."/>
            <person name="Aksenova E.I."/>
            <person name="Kunda M.S."/>
            <person name="Semenov A.N."/>
            <person name="Ryzhova N."/>
        </authorList>
    </citation>
    <scope>NUCLEOTIDE SEQUENCE [LARGE SCALE GENOMIC DNA]</scope>
    <source>
        <strain evidence="1 2">MPKMM3633</strain>
    </source>
</reference>
<gene>
    <name evidence="1" type="ORF">MP3633_0202</name>
</gene>
<sequence length="331" mass="37496">MDIRTEKVSFINSLNLPEDEKDAISLAIDCLIDNESLSEDIPIVVTSYDDYKRNCVLQIIQKFCEGIYPNAAEDLFEPEILNIFGKTGEAACIALIKKLQSSYSMLYWADSPSWFSSLPSGLFHVISIEGNKVSRGLNQKNSHPTKVTRTYNDDTLIAELFNTFSHSTNAQITNTKAAEEKFYDECNSGLIRPLPAPTGLFFEEEITISSPDWQKLACVAIRRYQSKECKDGMNWNISDQGWSGVVAYPLIEKIQNITDSGFRECLIGLITINIKDPKKPYLSTAWIHPFYRQKGKMKALWRILTEKYGELDVEEPNSNMQAFLKAVKTNA</sequence>
<accession>A0A859CWR1</accession>
<dbReference type="AlphaFoldDB" id="A0A859CWR1"/>
<dbReference type="Proteomes" id="UP000509371">
    <property type="component" value="Chromosome"/>
</dbReference>
<proteinExistence type="predicted"/>
<evidence type="ECO:0000313" key="2">
    <source>
        <dbReference type="Proteomes" id="UP000509371"/>
    </source>
</evidence>
<dbReference type="EMBL" id="CP054301">
    <property type="protein sequence ID" value="QKK78940.1"/>
    <property type="molecule type" value="Genomic_DNA"/>
</dbReference>
<dbReference type="KEGG" id="mpri:MP3633_0202"/>
<evidence type="ECO:0000313" key="1">
    <source>
        <dbReference type="EMBL" id="QKK78940.1"/>
    </source>
</evidence>
<protein>
    <submittedName>
        <fullName evidence="1">Uncharacterized protein</fullName>
    </submittedName>
</protein>
<dbReference type="RefSeq" id="WP_176334102.1">
    <property type="nucleotide sequence ID" value="NZ_BAAAEF010000015.1"/>
</dbReference>
<organism evidence="1 2">
    <name type="scientific">Marinomonas primoryensis</name>
    <dbReference type="NCBI Taxonomy" id="178399"/>
    <lineage>
        <taxon>Bacteria</taxon>
        <taxon>Pseudomonadati</taxon>
        <taxon>Pseudomonadota</taxon>
        <taxon>Gammaproteobacteria</taxon>
        <taxon>Oceanospirillales</taxon>
        <taxon>Oceanospirillaceae</taxon>
        <taxon>Marinomonas</taxon>
    </lineage>
</organism>